<feature type="domain" description="RING-type" evidence="7">
    <location>
        <begin position="1748"/>
        <end position="1791"/>
    </location>
</feature>
<keyword evidence="3" id="KW-0862">Zinc</keyword>
<feature type="region of interest" description="Disordered" evidence="6">
    <location>
        <begin position="1405"/>
        <end position="1444"/>
    </location>
</feature>
<dbReference type="InterPro" id="IPR006595">
    <property type="entry name" value="CTLH_C"/>
</dbReference>
<feature type="region of interest" description="Disordered" evidence="6">
    <location>
        <begin position="1159"/>
        <end position="1212"/>
    </location>
</feature>
<feature type="region of interest" description="Disordered" evidence="6">
    <location>
        <begin position="544"/>
        <end position="565"/>
    </location>
</feature>
<dbReference type="InterPro" id="IPR027370">
    <property type="entry name" value="Znf-RING_euk"/>
</dbReference>
<evidence type="ECO:0000259" key="8">
    <source>
        <dbReference type="PROSITE" id="PS50897"/>
    </source>
</evidence>
<dbReference type="InterPro" id="IPR045098">
    <property type="entry name" value="Fyv10_fam"/>
</dbReference>
<evidence type="ECO:0000256" key="4">
    <source>
        <dbReference type="PROSITE-ProRule" id="PRU00175"/>
    </source>
</evidence>
<name>A0A1J1HDY6_PLARL</name>
<keyword evidence="2 4" id="KW-0863">Zinc-finger</keyword>
<dbReference type="GO" id="GO:0034657">
    <property type="term" value="C:GID complex"/>
    <property type="evidence" value="ECO:0007669"/>
    <property type="project" value="TreeGrafter"/>
</dbReference>
<dbReference type="Pfam" id="PF13445">
    <property type="entry name" value="zf-RING_UBOX"/>
    <property type="match status" value="1"/>
</dbReference>
<evidence type="ECO:0000256" key="2">
    <source>
        <dbReference type="ARBA" id="ARBA00022771"/>
    </source>
</evidence>
<dbReference type="OrthoDB" id="1933281at2759"/>
<feature type="compositionally biased region" description="Basic and acidic residues" evidence="6">
    <location>
        <begin position="1415"/>
        <end position="1444"/>
    </location>
</feature>
<dbReference type="Proteomes" id="UP000220158">
    <property type="component" value="Chromosome 2"/>
</dbReference>
<sequence>MVNENYLMENNYSKNLDFKEVETEIKAFKIKQNETFDFYIDSINKLIENVEKAKKNLEEKKKGKDIKDENINLNDNIASKNSKLNKNDNKNSIYIKELIKDVKNLKITEKINEENKKFYNILLLSYKGIISLIKHEAPEIFKNVYIKKNVILRLILLHFLQKGDFFMYYVLNNEILKKKKKNIEKSAYNIDQLNNNYINKSNNVISKDSNSLRNKSESNTNNKDFLLNKPNSFSEKLLVNNLCSSSNKKKKEEAKIKNSINEEEFNNNKNSKDEIFENKGDNNQGNKNNVLTIYNNYIYNDKEKDINYYIVNNKYNGDKHSILLNNISTSNMNINNKESIFSKLKQEYIRKIEFEKIPEDIKFEHALIEKELFDGYKELHIILYDLKKFKVDKCIKWYNNCSEEIKKKYSELIYLLHCINYLIYSKNDKEKALSVLRDLMINFKENKSHISRLSTFICIGVDNYFFKNMLSNVNSKIFNYFKRAFNEEGIVINLHNKMKMKKDKKKVGKEKSIDFNKDLIKKFPKNSKVTHKRKKCDNKKKFMKEKKNSLNKNQKNETNGDDIDLTNYNTNKRGVKILRKRRKSNNNHNRSSSFISCKVEKKRLTKKKKIIKKRLKKDENILKRKIKKNNETIKQKKKKKKKKKIDSIYSMYQKEYALNIKINRNKIPLIHNNIYKEKYTNVISENFYNNNLNEENFTPLCETYMENNINQLIEKEKIKKNPFYYAVSNDSYINNNNLVLPKVKLNHKNSKSKNKNEEKLNKGWYKHVFNCTKDVFSEIVESQNDIKKLMKKDIKLNKGVDYSNNTYYKRTEPIYLYELSENEFIQFYQNDNSYITYKILNKAAQFYDNNDTKIYNNLIQNLNSGYNTNYINVNNSIYNENIYNNNFYNNSIHNNSSCNINLNSFNHLNNSCFIRKSNMLKRKFPKCKFLSHLCKNEKMNEKNDLLSKEENLNDILLDKKKKNEKNESNKDNNENFEMKETKKNEELKEKAAVAEYISSVLKKHKKNEDYEYINLKDINEETNEYSCNSFYSDKSISSNKSSDSSSENNFFNDSSYEENLKKKINKVKEEFDLIKEDYLKKNTMTALLNTKHIQAYNRAVLAAKNTRLTKTSIDVSRILLTHALTTRDILTLRNTLANNKNDSEFRRICLKWKSKKIKPRNRLRKREKNNESNDGEKKKKKKRNSRVNKKKKEKEFSKNEKEETDNDDNIDDYIKKKKNNKRSKLKFKCASKKNNKFISIVKPSISHSLECFGLEEFIKLTKKNLFLKKSDDKQRENEDIPSKSKDKNNIPENKKVNKEVDMKDIMKIKKEENTEKEKENKEIENKGENEGKIELDKKEMYTKENCENKLDKKDKEKLVEGEKEFDKSIKENTFKKDMNETDKKINNEICIEVDQKDKKINNFILKNEKDETEEKNENEINKKEKSEMDRKDKNEKDENKIDIMEHEKEIKDKIDKNNKNEVNVKGKEEVDKVNENNESVIYKEKKDEKDKINDDAEIKFKKEKKGVFYGSYKKNFKKRRYDSNSLLEEKITEVQMKRNKNEGSDFKSKKNKKEDFRISKNIKSLSTVKKEFCRRNSDSSGSEGNKKKKDKKKIDKEKSKHNKKNCEKFNKKEKKEVGKGEKKQKNLKKTKSENYEDREMKKGKEKEKKIFIHLESPLSILVCGGLISSKKLIEAHAILKENNKRLEEAKNNSTLNNTSLKSSDKSIDKIEKEKNNSMKKENGVFFSNSLAIEVDLSGCFFFHSSFTCPISRDISSKDNPPYLLTCGHAICKNCVDKIHAQRSRQCKCPMCPQYLHILEIIPLYFS</sequence>
<keyword evidence="5" id="KW-0175">Coiled coil</keyword>
<protein>
    <submittedName>
        <fullName evidence="9">Zinc finger, C3HC4 type, putative</fullName>
    </submittedName>
</protein>
<keyword evidence="10" id="KW-1185">Reference proteome</keyword>
<dbReference type="PANTHER" id="PTHR12170:SF3">
    <property type="entry name" value="GH10162P"/>
    <property type="match status" value="1"/>
</dbReference>
<dbReference type="InterPro" id="IPR017907">
    <property type="entry name" value="Znf_RING_CS"/>
</dbReference>
<feature type="region of interest" description="Disordered" evidence="6">
    <location>
        <begin position="960"/>
        <end position="983"/>
    </location>
</feature>
<dbReference type="InterPro" id="IPR001841">
    <property type="entry name" value="Znf_RING"/>
</dbReference>
<feature type="region of interest" description="Disordered" evidence="6">
    <location>
        <begin position="208"/>
        <end position="227"/>
    </location>
</feature>
<evidence type="ECO:0000256" key="3">
    <source>
        <dbReference type="ARBA" id="ARBA00022833"/>
    </source>
</evidence>
<dbReference type="GO" id="GO:0005634">
    <property type="term" value="C:nucleus"/>
    <property type="evidence" value="ECO:0007669"/>
    <property type="project" value="TreeGrafter"/>
</dbReference>
<dbReference type="GeneID" id="39734589"/>
<dbReference type="KEGG" id="prel:PRELSG_0217000"/>
<gene>
    <name evidence="9" type="ORF">PRELSG_0217000</name>
</gene>
<dbReference type="PANTHER" id="PTHR12170">
    <property type="entry name" value="MACROPHAGE ERYTHROBLAST ATTACHER-RELATED"/>
    <property type="match status" value="1"/>
</dbReference>
<feature type="coiled-coil region" evidence="5">
    <location>
        <begin position="40"/>
        <end position="67"/>
    </location>
</feature>
<feature type="region of interest" description="Disordered" evidence="6">
    <location>
        <begin position="1270"/>
        <end position="1336"/>
    </location>
</feature>
<accession>A0A1J1HDY6</accession>
<feature type="compositionally biased region" description="Basic and acidic residues" evidence="6">
    <location>
        <begin position="1535"/>
        <end position="1558"/>
    </location>
</feature>
<organism evidence="9 10">
    <name type="scientific">Plasmodium relictum</name>
    <dbReference type="NCBI Taxonomy" id="85471"/>
    <lineage>
        <taxon>Eukaryota</taxon>
        <taxon>Sar</taxon>
        <taxon>Alveolata</taxon>
        <taxon>Apicomplexa</taxon>
        <taxon>Aconoidasida</taxon>
        <taxon>Haemosporida</taxon>
        <taxon>Plasmodiidae</taxon>
        <taxon>Plasmodium</taxon>
        <taxon>Plasmodium (Haemamoeba)</taxon>
    </lineage>
</organism>
<evidence type="ECO:0000259" key="7">
    <source>
        <dbReference type="PROSITE" id="PS50089"/>
    </source>
</evidence>
<dbReference type="EMBL" id="LN835297">
    <property type="protein sequence ID" value="CRH03144.1"/>
    <property type="molecule type" value="Genomic_DNA"/>
</dbReference>
<feature type="compositionally biased region" description="Basic and acidic residues" evidence="6">
    <location>
        <begin position="964"/>
        <end position="983"/>
    </location>
</feature>
<keyword evidence="1" id="KW-0479">Metal-binding</keyword>
<dbReference type="SMART" id="SM00184">
    <property type="entry name" value="RING"/>
    <property type="match status" value="1"/>
</dbReference>
<feature type="domain" description="CTLH" evidence="8">
    <location>
        <begin position="375"/>
        <end position="432"/>
    </location>
</feature>
<proteinExistence type="predicted"/>
<dbReference type="SUPFAM" id="SSF57850">
    <property type="entry name" value="RING/U-box"/>
    <property type="match status" value="1"/>
</dbReference>
<dbReference type="PROSITE" id="PS50089">
    <property type="entry name" value="ZF_RING_2"/>
    <property type="match status" value="1"/>
</dbReference>
<feature type="coiled-coil region" evidence="5">
    <location>
        <begin position="612"/>
        <end position="643"/>
    </location>
</feature>
<evidence type="ECO:0000256" key="1">
    <source>
        <dbReference type="ARBA" id="ARBA00022723"/>
    </source>
</evidence>
<feature type="compositionally biased region" description="Basic and acidic residues" evidence="6">
    <location>
        <begin position="1592"/>
        <end position="1642"/>
    </location>
</feature>
<dbReference type="PROSITE" id="PS00518">
    <property type="entry name" value="ZF_RING_1"/>
    <property type="match status" value="1"/>
</dbReference>
<dbReference type="GO" id="GO:0004842">
    <property type="term" value="F:ubiquitin-protein transferase activity"/>
    <property type="evidence" value="ECO:0007669"/>
    <property type="project" value="InterPro"/>
</dbReference>
<dbReference type="GO" id="GO:0008270">
    <property type="term" value="F:zinc ion binding"/>
    <property type="evidence" value="ECO:0007669"/>
    <property type="project" value="UniProtKB-KW"/>
</dbReference>
<dbReference type="GO" id="GO:0043161">
    <property type="term" value="P:proteasome-mediated ubiquitin-dependent protein catabolic process"/>
    <property type="evidence" value="ECO:0007669"/>
    <property type="project" value="InterPro"/>
</dbReference>
<evidence type="ECO:0000313" key="10">
    <source>
        <dbReference type="Proteomes" id="UP000220158"/>
    </source>
</evidence>
<evidence type="ECO:0000313" key="9">
    <source>
        <dbReference type="EMBL" id="CRH03144.1"/>
    </source>
</evidence>
<feature type="coiled-coil region" evidence="5">
    <location>
        <begin position="1669"/>
        <end position="1696"/>
    </location>
</feature>
<feature type="compositionally biased region" description="Basic and acidic residues" evidence="6">
    <location>
        <begin position="1168"/>
        <end position="1177"/>
    </location>
</feature>
<dbReference type="GO" id="GO:0005737">
    <property type="term" value="C:cytoplasm"/>
    <property type="evidence" value="ECO:0007669"/>
    <property type="project" value="TreeGrafter"/>
</dbReference>
<feature type="compositionally biased region" description="Basic residues" evidence="6">
    <location>
        <begin position="1178"/>
        <end position="1192"/>
    </location>
</feature>
<dbReference type="PROSITE" id="PS50897">
    <property type="entry name" value="CTLH"/>
    <property type="match status" value="1"/>
</dbReference>
<feature type="compositionally biased region" description="Acidic residues" evidence="6">
    <location>
        <begin position="1202"/>
        <end position="1211"/>
    </location>
</feature>
<dbReference type="VEuPathDB" id="PlasmoDB:PRELSG_0217000"/>
<feature type="compositionally biased region" description="Basic and acidic residues" evidence="6">
    <location>
        <begin position="1568"/>
        <end position="1577"/>
    </location>
</feature>
<dbReference type="InterPro" id="IPR013083">
    <property type="entry name" value="Znf_RING/FYVE/PHD"/>
</dbReference>
<dbReference type="Gene3D" id="3.30.40.10">
    <property type="entry name" value="Zinc/RING finger domain, C3HC4 (zinc finger)"/>
    <property type="match status" value="1"/>
</dbReference>
<evidence type="ECO:0000256" key="6">
    <source>
        <dbReference type="SAM" id="MobiDB-lite"/>
    </source>
</evidence>
<evidence type="ECO:0000256" key="5">
    <source>
        <dbReference type="SAM" id="Coils"/>
    </source>
</evidence>
<dbReference type="RefSeq" id="XP_028535630.1">
    <property type="nucleotide sequence ID" value="XM_028679963.1"/>
</dbReference>
<reference evidence="9 10" key="1">
    <citation type="submission" date="2015-04" db="EMBL/GenBank/DDBJ databases">
        <authorList>
            <consortium name="Pathogen Informatics"/>
        </authorList>
    </citation>
    <scope>NUCLEOTIDE SEQUENCE [LARGE SCALE GENOMIC DNA]</scope>
    <source>
        <strain evidence="9 10">SGS1</strain>
    </source>
</reference>
<feature type="region of interest" description="Disordered" evidence="6">
    <location>
        <begin position="1535"/>
        <end position="1642"/>
    </location>
</feature>